<dbReference type="SUPFAM" id="SSF81606">
    <property type="entry name" value="PP2C-like"/>
    <property type="match status" value="1"/>
</dbReference>
<dbReference type="InterPro" id="IPR036457">
    <property type="entry name" value="PPM-type-like_dom_sf"/>
</dbReference>
<dbReference type="FunFam" id="3.30.450.40:FF:000035">
    <property type="entry name" value="PAS sensor protein"/>
    <property type="match status" value="1"/>
</dbReference>
<dbReference type="EMBL" id="LMXB01000053">
    <property type="protein sequence ID" value="KUO19246.1"/>
    <property type="molecule type" value="Genomic_DNA"/>
</dbReference>
<dbReference type="GO" id="GO:0016791">
    <property type="term" value="F:phosphatase activity"/>
    <property type="evidence" value="ECO:0007669"/>
    <property type="project" value="TreeGrafter"/>
</dbReference>
<protein>
    <submittedName>
        <fullName evidence="5">Protein phosphatase</fullName>
    </submittedName>
</protein>
<dbReference type="STRING" id="909626.AQJ91_19900"/>
<dbReference type="Gene3D" id="3.30.450.40">
    <property type="match status" value="2"/>
</dbReference>
<name>A0A101UYN6_9ACTN</name>
<dbReference type="InterPro" id="IPR029016">
    <property type="entry name" value="GAF-like_dom_sf"/>
</dbReference>
<dbReference type="SUPFAM" id="SSF55874">
    <property type="entry name" value="ATPase domain of HSP90 chaperone/DNA topoisomerase II/histidine kinase"/>
    <property type="match status" value="1"/>
</dbReference>
<organism evidence="5 6">
    <name type="scientific">Streptomyces dysideae</name>
    <dbReference type="NCBI Taxonomy" id="909626"/>
    <lineage>
        <taxon>Bacteria</taxon>
        <taxon>Bacillati</taxon>
        <taxon>Actinomycetota</taxon>
        <taxon>Actinomycetes</taxon>
        <taxon>Kitasatosporales</taxon>
        <taxon>Streptomycetaceae</taxon>
        <taxon>Streptomyces</taxon>
    </lineage>
</organism>
<dbReference type="SMART" id="SM00065">
    <property type="entry name" value="GAF"/>
    <property type="match status" value="1"/>
</dbReference>
<proteinExistence type="predicted"/>
<dbReference type="SUPFAM" id="SSF55781">
    <property type="entry name" value="GAF domain-like"/>
    <property type="match status" value="1"/>
</dbReference>
<feature type="region of interest" description="Disordered" evidence="2">
    <location>
        <begin position="322"/>
        <end position="392"/>
    </location>
</feature>
<dbReference type="FunFam" id="3.60.40.10:FF:000031">
    <property type="entry name" value="PAS sensor protein"/>
    <property type="match status" value="1"/>
</dbReference>
<evidence type="ECO:0000259" key="4">
    <source>
        <dbReference type="SMART" id="SM00331"/>
    </source>
</evidence>
<dbReference type="Pfam" id="PF07228">
    <property type="entry name" value="SpoIIE"/>
    <property type="match status" value="1"/>
</dbReference>
<comment type="caution">
    <text evidence="5">The sequence shown here is derived from an EMBL/GenBank/DDBJ whole genome shotgun (WGS) entry which is preliminary data.</text>
</comment>
<dbReference type="InterPro" id="IPR036890">
    <property type="entry name" value="HATPase_C_sf"/>
</dbReference>
<dbReference type="InterPro" id="IPR052016">
    <property type="entry name" value="Bact_Sigma-Reg"/>
</dbReference>
<dbReference type="InterPro" id="IPR003594">
    <property type="entry name" value="HATPase_dom"/>
</dbReference>
<dbReference type="CDD" id="cd16936">
    <property type="entry name" value="HATPase_RsbW-like"/>
    <property type="match status" value="1"/>
</dbReference>
<dbReference type="Gene3D" id="3.30.565.10">
    <property type="entry name" value="Histidine kinase-like ATPase, C-terminal domain"/>
    <property type="match status" value="1"/>
</dbReference>
<keyword evidence="1" id="KW-0378">Hydrolase</keyword>
<evidence type="ECO:0000313" key="6">
    <source>
        <dbReference type="Proteomes" id="UP000053260"/>
    </source>
</evidence>
<sequence>MRSVVRVPVSEVDLSGLSSAYESFLAGGPVEPGVRSGILASWRRCKFFGLEPDRLEIPYQEGVDPEGRLLRAAGPVLEQLESAVSETNVSVILSDERGRVLQRRAGDPKLNKDLDAVQLAVGFTFAEPIAGTNGIGTALADRRPCYILGREHFAQGMEPFACAGAPVRNPLSGHIEGVLDFTCWRTEADPAMLTTVSRAAAEIEKRLAEQATERERELVRAFLRTRHHGRLPVGPPVSGPVTLGVPPTIGEVLDRSDHARLREKAAELISSSHRVTTEVMLSCGQVATLRCRPVTGPSGQMGIAVEARLSGSGLRGRIARTASGTADAGPSAPDSLAVATGRRAPRRSGPPRALPTSSEAPAPAGEGFVPNPKPPPTPAASDRSAPGSGTDEWLLLLGEPGVGRLAVAARRRLALLFDAGTRIGTTLDVRRTAEELAEVAVPQLADFAAVDLMDPVLRGEEPVPAHDELRRVAMSGVREESHLYEVGELVRFVPSAPQARSLAHQESVLEPVLAEAPGWFAQDPVRCAKIVGSGIHSLITVPMQARGVLLGVVSFLRSQSPDPFEDDDLSLAEELVARAALCIDNARRYAREHTLALGLQRSLLPQGLRSQSAVEVAHRYLPSRAGVGGDWYDVIPLSGARVALVVGDVVGHGVHAAATMGRLQTAVHNFSSLDLPADELLSRLDALVDRLDAVQDLAGTGRSVGSGVVGATCLYAVYDPVSRHCVLARAGHPLPALVHPDGTVEFPEVPAGLPLGLGLLPFETMELEISEGSELVLYSDGLIEDRNRDIDVGLKLLQEALAQPARPPEETCDAVLDALLPAHPSDDVALLVARFRSLDADRVTVWDLPRDDPASLCRTRAAVTEQLGRWGLEELEFATELIVSELVANAIRHASGPVQVRLLRDRSLICEVSDGSSTSPRMRQAATTDEDGRGLFMIAQLAARWGTRYTNCGKVIWTEQTLP</sequence>
<evidence type="ECO:0000256" key="2">
    <source>
        <dbReference type="SAM" id="MobiDB-lite"/>
    </source>
</evidence>
<dbReference type="Pfam" id="PF13581">
    <property type="entry name" value="HATPase_c_2"/>
    <property type="match status" value="1"/>
</dbReference>
<evidence type="ECO:0000256" key="1">
    <source>
        <dbReference type="ARBA" id="ARBA00022801"/>
    </source>
</evidence>
<dbReference type="PANTHER" id="PTHR43156">
    <property type="entry name" value="STAGE II SPORULATION PROTEIN E-RELATED"/>
    <property type="match status" value="1"/>
</dbReference>
<dbReference type="InterPro" id="IPR003018">
    <property type="entry name" value="GAF"/>
</dbReference>
<reference evidence="5 6" key="1">
    <citation type="submission" date="2015-10" db="EMBL/GenBank/DDBJ databases">
        <title>Draft genome sequence of Streptomyces sp. RV15, isolated from a marine sponge.</title>
        <authorList>
            <person name="Ruckert C."/>
            <person name="Abdelmohsen U.R."/>
            <person name="Winkler A."/>
            <person name="Hentschel U."/>
            <person name="Kalinowski J."/>
            <person name="Kampfer P."/>
            <person name="Glaeser S."/>
        </authorList>
    </citation>
    <scope>NUCLEOTIDE SEQUENCE [LARGE SCALE GENOMIC DNA]</scope>
    <source>
        <strain evidence="5 6">RV15</strain>
    </source>
</reference>
<dbReference type="Pfam" id="PF01590">
    <property type="entry name" value="GAF"/>
    <property type="match status" value="2"/>
</dbReference>
<accession>A0A101UYN6</accession>
<keyword evidence="6" id="KW-1185">Reference proteome</keyword>
<feature type="domain" description="PPM-type phosphatase" evidence="4">
    <location>
        <begin position="611"/>
        <end position="835"/>
    </location>
</feature>
<dbReference type="Gene3D" id="3.60.40.10">
    <property type="entry name" value="PPM-type phosphatase domain"/>
    <property type="match status" value="1"/>
</dbReference>
<dbReference type="SMART" id="SM00331">
    <property type="entry name" value="PP2C_SIG"/>
    <property type="match status" value="1"/>
</dbReference>
<dbReference type="InterPro" id="IPR001932">
    <property type="entry name" value="PPM-type_phosphatase-like_dom"/>
</dbReference>
<dbReference type="FunFam" id="3.30.565.10:FF:000028">
    <property type="entry name" value="PAS sensor protein"/>
    <property type="match status" value="1"/>
</dbReference>
<gene>
    <name evidence="5" type="ORF">AQJ91_19900</name>
</gene>
<dbReference type="Proteomes" id="UP000053260">
    <property type="component" value="Unassembled WGS sequence"/>
</dbReference>
<dbReference type="AlphaFoldDB" id="A0A101UYN6"/>
<evidence type="ECO:0000259" key="3">
    <source>
        <dbReference type="SMART" id="SM00065"/>
    </source>
</evidence>
<evidence type="ECO:0000313" key="5">
    <source>
        <dbReference type="EMBL" id="KUO19246.1"/>
    </source>
</evidence>
<feature type="domain" description="GAF" evidence="3">
    <location>
        <begin position="451"/>
        <end position="593"/>
    </location>
</feature>
<dbReference type="PANTHER" id="PTHR43156:SF2">
    <property type="entry name" value="STAGE II SPORULATION PROTEIN E"/>
    <property type="match status" value="1"/>
</dbReference>